<dbReference type="AlphaFoldDB" id="A0A518B2F1"/>
<evidence type="ECO:0000313" key="7">
    <source>
        <dbReference type="Proteomes" id="UP000317093"/>
    </source>
</evidence>
<comment type="similarity">
    <text evidence="1">Belongs to the peptidase S1C family.</text>
</comment>
<dbReference type="Proteomes" id="UP000317093">
    <property type="component" value="Chromosome"/>
</dbReference>
<dbReference type="EMBL" id="CP036279">
    <property type="protein sequence ID" value="QDU61114.1"/>
    <property type="molecule type" value="Genomic_DNA"/>
</dbReference>
<dbReference type="InterPro" id="IPR036034">
    <property type="entry name" value="PDZ_sf"/>
</dbReference>
<dbReference type="InterPro" id="IPR001478">
    <property type="entry name" value="PDZ"/>
</dbReference>
<keyword evidence="7" id="KW-1185">Reference proteome</keyword>
<name>A0A518B2F1_9BACT</name>
<dbReference type="InterPro" id="IPR009003">
    <property type="entry name" value="Peptidase_S1_PA"/>
</dbReference>
<dbReference type="SUPFAM" id="SSF50156">
    <property type="entry name" value="PDZ domain-like"/>
    <property type="match status" value="1"/>
</dbReference>
<sequence precursor="true">MTSSKQARPTAVAWAVTLMAVPLLALPCSADLLSADTDRVHETLRAVVKLYGAGGLGRIESQGSGILVSADGFILTVLNPLLESAKPLVVLDNGRRIEARIVGVDSTRELALLKVEAEDLPFVQLRASSGTRAGDPILAYSNCFNIAAGAEAATVQRGVIAAVAKLRALQGFERFSYPGRVLVLDATTNNPGAAGGAITDPRGRLLGMIGKEVQSAATRTWVHYAIPCDTLFSFAQPLMSQRRDENAAPIDVATADPMAGSPRNTTIARNDLKAAGIQLLPNLLDRTPPFVDGVLPGSVAEQAGVRADDLIVFVNDRTIQDLNDLQTVLGSLEEDEPITITLLRGDKLLTVELAEKAEGTSR</sequence>
<evidence type="ECO:0000256" key="2">
    <source>
        <dbReference type="ARBA" id="ARBA00022670"/>
    </source>
</evidence>
<dbReference type="Gene3D" id="2.30.42.10">
    <property type="match status" value="1"/>
</dbReference>
<dbReference type="InterPro" id="IPR001940">
    <property type="entry name" value="Peptidase_S1C"/>
</dbReference>
<dbReference type="InterPro" id="IPR041489">
    <property type="entry name" value="PDZ_6"/>
</dbReference>
<gene>
    <name evidence="6" type="primary">hhoA_1</name>
    <name evidence="6" type="ORF">Pan216_19680</name>
</gene>
<dbReference type="GO" id="GO:0004252">
    <property type="term" value="F:serine-type endopeptidase activity"/>
    <property type="evidence" value="ECO:0007669"/>
    <property type="project" value="InterPro"/>
</dbReference>
<accession>A0A518B2F1</accession>
<dbReference type="Pfam" id="PF13365">
    <property type="entry name" value="Trypsin_2"/>
    <property type="match status" value="1"/>
</dbReference>
<keyword evidence="2 6" id="KW-0645">Protease</keyword>
<evidence type="ECO:0000256" key="3">
    <source>
        <dbReference type="ARBA" id="ARBA00022801"/>
    </source>
</evidence>
<keyword evidence="3" id="KW-0378">Hydrolase</keyword>
<dbReference type="PANTHER" id="PTHR22939">
    <property type="entry name" value="SERINE PROTEASE FAMILY S1C HTRA-RELATED"/>
    <property type="match status" value="1"/>
</dbReference>
<dbReference type="PANTHER" id="PTHR22939:SF129">
    <property type="entry name" value="SERINE PROTEASE HTRA2, MITOCHONDRIAL"/>
    <property type="match status" value="1"/>
</dbReference>
<protein>
    <submittedName>
        <fullName evidence="6">Serine protease HhoA</fullName>
    </submittedName>
</protein>
<keyword evidence="4" id="KW-0732">Signal</keyword>
<dbReference type="KEGG" id="knv:Pan216_19680"/>
<evidence type="ECO:0000313" key="6">
    <source>
        <dbReference type="EMBL" id="QDU61114.1"/>
    </source>
</evidence>
<dbReference type="Gene3D" id="2.40.10.120">
    <property type="match status" value="1"/>
</dbReference>
<reference evidence="6 7" key="1">
    <citation type="submission" date="2019-02" db="EMBL/GenBank/DDBJ databases">
        <title>Deep-cultivation of Planctomycetes and their phenomic and genomic characterization uncovers novel biology.</title>
        <authorList>
            <person name="Wiegand S."/>
            <person name="Jogler M."/>
            <person name="Boedeker C."/>
            <person name="Pinto D."/>
            <person name="Vollmers J."/>
            <person name="Rivas-Marin E."/>
            <person name="Kohn T."/>
            <person name="Peeters S.H."/>
            <person name="Heuer A."/>
            <person name="Rast P."/>
            <person name="Oberbeckmann S."/>
            <person name="Bunk B."/>
            <person name="Jeske O."/>
            <person name="Meyerdierks A."/>
            <person name="Storesund J.E."/>
            <person name="Kallscheuer N."/>
            <person name="Luecker S."/>
            <person name="Lage O.M."/>
            <person name="Pohl T."/>
            <person name="Merkel B.J."/>
            <person name="Hornburger P."/>
            <person name="Mueller R.-W."/>
            <person name="Bruemmer F."/>
            <person name="Labrenz M."/>
            <person name="Spormann A.M."/>
            <person name="Op den Camp H."/>
            <person name="Overmann J."/>
            <person name="Amann R."/>
            <person name="Jetten M.S.M."/>
            <person name="Mascher T."/>
            <person name="Medema M.H."/>
            <person name="Devos D.P."/>
            <person name="Kaster A.-K."/>
            <person name="Ovreas L."/>
            <person name="Rohde M."/>
            <person name="Galperin M.Y."/>
            <person name="Jogler C."/>
        </authorList>
    </citation>
    <scope>NUCLEOTIDE SEQUENCE [LARGE SCALE GENOMIC DNA]</scope>
    <source>
        <strain evidence="6 7">Pan216</strain>
    </source>
</reference>
<dbReference type="GO" id="GO:0006508">
    <property type="term" value="P:proteolysis"/>
    <property type="evidence" value="ECO:0007669"/>
    <property type="project" value="UniProtKB-KW"/>
</dbReference>
<evidence type="ECO:0000259" key="5">
    <source>
        <dbReference type="PROSITE" id="PS50106"/>
    </source>
</evidence>
<organism evidence="6 7">
    <name type="scientific">Kolteria novifilia</name>
    <dbReference type="NCBI Taxonomy" id="2527975"/>
    <lineage>
        <taxon>Bacteria</taxon>
        <taxon>Pseudomonadati</taxon>
        <taxon>Planctomycetota</taxon>
        <taxon>Planctomycetia</taxon>
        <taxon>Kolteriales</taxon>
        <taxon>Kolteriaceae</taxon>
        <taxon>Kolteria</taxon>
    </lineage>
</organism>
<dbReference type="PROSITE" id="PS50106">
    <property type="entry name" value="PDZ"/>
    <property type="match status" value="1"/>
</dbReference>
<feature type="signal peptide" evidence="4">
    <location>
        <begin position="1"/>
        <end position="30"/>
    </location>
</feature>
<evidence type="ECO:0000256" key="4">
    <source>
        <dbReference type="SAM" id="SignalP"/>
    </source>
</evidence>
<dbReference type="SUPFAM" id="SSF50494">
    <property type="entry name" value="Trypsin-like serine proteases"/>
    <property type="match status" value="1"/>
</dbReference>
<dbReference type="Pfam" id="PF17820">
    <property type="entry name" value="PDZ_6"/>
    <property type="match status" value="1"/>
</dbReference>
<dbReference type="PRINTS" id="PR00834">
    <property type="entry name" value="PROTEASES2C"/>
</dbReference>
<evidence type="ECO:0000256" key="1">
    <source>
        <dbReference type="ARBA" id="ARBA00010541"/>
    </source>
</evidence>
<feature type="chain" id="PRO_5021915624" evidence="4">
    <location>
        <begin position="31"/>
        <end position="362"/>
    </location>
</feature>
<proteinExistence type="inferred from homology"/>
<dbReference type="SMART" id="SM00228">
    <property type="entry name" value="PDZ"/>
    <property type="match status" value="1"/>
</dbReference>
<feature type="domain" description="PDZ" evidence="5">
    <location>
        <begin position="264"/>
        <end position="346"/>
    </location>
</feature>
<dbReference type="OrthoDB" id="264239at2"/>
<dbReference type="RefSeq" id="WP_145257751.1">
    <property type="nucleotide sequence ID" value="NZ_CP036279.1"/>
</dbReference>